<sequence>MSAAPRQDAGSGGLLAALGLFSVVPVPAHARHPMAGVLHWLPVVGLLLGSLACLPALAVWRGAGAGSPLLGAALVVTALALLTRGLHLDGTADLADGLGSGRPAGQALAIMRRPDVGAFGVAAVACVLILQVTALGSVLAVSSVPVGVLTVALATTTGRVAVLHAASRPPASGSSLGVLVAGSGAPVVRWGTTAGLLVAAAGARVVTGGSAGQVLWWVAAVVVALLVAALLARHAARRLGGVNGDVFGAVLEIATTGTLVVLAAGTAWT</sequence>
<feature type="transmembrane region" description="Helical" evidence="19">
    <location>
        <begin position="146"/>
        <end position="166"/>
    </location>
</feature>
<feature type="transmembrane region" description="Helical" evidence="19">
    <location>
        <begin position="214"/>
        <end position="232"/>
    </location>
</feature>
<keyword evidence="8 19" id="KW-0169">Cobalamin biosynthesis</keyword>
<dbReference type="EC" id="2.7.8.26" evidence="5 19"/>
<keyword evidence="10 19" id="KW-0812">Transmembrane</keyword>
<organism evidence="20 21">
    <name type="scientific">Blastococcus saxobsidens (strain DD2)</name>
    <dbReference type="NCBI Taxonomy" id="1146883"/>
    <lineage>
        <taxon>Bacteria</taxon>
        <taxon>Bacillati</taxon>
        <taxon>Actinomycetota</taxon>
        <taxon>Actinomycetes</taxon>
        <taxon>Geodermatophilales</taxon>
        <taxon>Geodermatophilaceae</taxon>
        <taxon>Blastococcus</taxon>
    </lineage>
</organism>
<dbReference type="RefSeq" id="WP_014375559.1">
    <property type="nucleotide sequence ID" value="NC_016943.1"/>
</dbReference>
<dbReference type="GO" id="GO:0005886">
    <property type="term" value="C:plasma membrane"/>
    <property type="evidence" value="ECO:0007669"/>
    <property type="project" value="UniProtKB-SubCell"/>
</dbReference>
<dbReference type="GO" id="GO:0051073">
    <property type="term" value="F:adenosylcobinamide-GDP ribazoletransferase activity"/>
    <property type="evidence" value="ECO:0007669"/>
    <property type="project" value="UniProtKB-UniRule"/>
</dbReference>
<comment type="catalytic activity">
    <reaction evidence="18 19">
        <text>alpha-ribazole 5'-phosphate + adenosylcob(III)inamide-GDP = adenosylcob(III)alamin 5'-phosphate + GMP + H(+)</text>
        <dbReference type="Rhea" id="RHEA:23560"/>
        <dbReference type="ChEBI" id="CHEBI:15378"/>
        <dbReference type="ChEBI" id="CHEBI:57918"/>
        <dbReference type="ChEBI" id="CHEBI:58115"/>
        <dbReference type="ChEBI" id="CHEBI:60487"/>
        <dbReference type="ChEBI" id="CHEBI:60493"/>
        <dbReference type="EC" id="2.7.8.26"/>
    </reaction>
</comment>
<comment type="subcellular location">
    <subcellularLocation>
        <location evidence="2 19">Cell membrane</location>
        <topology evidence="2 19">Multi-pass membrane protein</topology>
    </subcellularLocation>
</comment>
<dbReference type="PANTHER" id="PTHR34148:SF1">
    <property type="entry name" value="ADENOSYLCOBINAMIDE-GDP RIBAZOLETRANSFERASE"/>
    <property type="match status" value="1"/>
</dbReference>
<feature type="transmembrane region" description="Helical" evidence="19">
    <location>
        <begin position="244"/>
        <end position="268"/>
    </location>
</feature>
<reference evidence="20 21" key="1">
    <citation type="journal article" date="2012" name="J. Bacteriol.">
        <title>Genome Sequence of Blastococcus saxobsidens DD2, a Stone-Inhabiting Bacterium.</title>
        <authorList>
            <person name="Chouaia B."/>
            <person name="Crotti E."/>
            <person name="Brusetti L."/>
            <person name="Daffonchio D."/>
            <person name="Essoussi I."/>
            <person name="Nouioui I."/>
            <person name="Sbissi I."/>
            <person name="Ghodhbane-Gtari F."/>
            <person name="Gtari M."/>
            <person name="Vacherie B."/>
            <person name="Barbe V."/>
            <person name="Medigue C."/>
            <person name="Gury J."/>
            <person name="Pujic P."/>
            <person name="Normand P."/>
        </authorList>
    </citation>
    <scope>NUCLEOTIDE SEQUENCE [LARGE SCALE GENOMIC DNA]</scope>
    <source>
        <strain evidence="20 21">DD2</strain>
    </source>
</reference>
<evidence type="ECO:0000256" key="9">
    <source>
        <dbReference type="ARBA" id="ARBA00022679"/>
    </source>
</evidence>
<evidence type="ECO:0000256" key="16">
    <source>
        <dbReference type="ARBA" id="ARBA00032853"/>
    </source>
</evidence>
<keyword evidence="9 19" id="KW-0808">Transferase</keyword>
<dbReference type="GO" id="GO:0008818">
    <property type="term" value="F:cobalamin 5'-phosphate synthase activity"/>
    <property type="evidence" value="ECO:0007669"/>
    <property type="project" value="UniProtKB-UniRule"/>
</dbReference>
<evidence type="ECO:0000256" key="1">
    <source>
        <dbReference type="ARBA" id="ARBA00001946"/>
    </source>
</evidence>
<evidence type="ECO:0000256" key="6">
    <source>
        <dbReference type="ARBA" id="ARBA00015850"/>
    </source>
</evidence>
<dbReference type="Proteomes" id="UP000007517">
    <property type="component" value="Chromosome"/>
</dbReference>
<evidence type="ECO:0000256" key="15">
    <source>
        <dbReference type="ARBA" id="ARBA00032605"/>
    </source>
</evidence>
<comment type="catalytic activity">
    <reaction evidence="17 19">
        <text>alpha-ribazole + adenosylcob(III)inamide-GDP = adenosylcob(III)alamin + GMP + H(+)</text>
        <dbReference type="Rhea" id="RHEA:16049"/>
        <dbReference type="ChEBI" id="CHEBI:10329"/>
        <dbReference type="ChEBI" id="CHEBI:15378"/>
        <dbReference type="ChEBI" id="CHEBI:18408"/>
        <dbReference type="ChEBI" id="CHEBI:58115"/>
        <dbReference type="ChEBI" id="CHEBI:60487"/>
        <dbReference type="EC" id="2.7.8.26"/>
    </reaction>
</comment>
<dbReference type="OrthoDB" id="9794223at2"/>
<dbReference type="AlphaFoldDB" id="H6RNC1"/>
<evidence type="ECO:0000313" key="20">
    <source>
        <dbReference type="EMBL" id="CCG02669.1"/>
    </source>
</evidence>
<evidence type="ECO:0000256" key="8">
    <source>
        <dbReference type="ARBA" id="ARBA00022573"/>
    </source>
</evidence>
<feature type="transmembrane region" description="Helical" evidence="19">
    <location>
        <begin position="116"/>
        <end position="140"/>
    </location>
</feature>
<evidence type="ECO:0000256" key="5">
    <source>
        <dbReference type="ARBA" id="ARBA00013200"/>
    </source>
</evidence>
<evidence type="ECO:0000256" key="3">
    <source>
        <dbReference type="ARBA" id="ARBA00004663"/>
    </source>
</evidence>
<evidence type="ECO:0000256" key="11">
    <source>
        <dbReference type="ARBA" id="ARBA00022842"/>
    </source>
</evidence>
<comment type="function">
    <text evidence="14 19">Joins adenosylcobinamide-GDP and alpha-ribazole to generate adenosylcobalamin (Ado-cobalamin). Also synthesizes adenosylcobalamin 5'-phosphate from adenosylcobinamide-GDP and alpha-ribazole 5'-phosphate.</text>
</comment>
<dbReference type="InterPro" id="IPR003805">
    <property type="entry name" value="CobS"/>
</dbReference>
<accession>H6RNC1</accession>
<keyword evidence="7 19" id="KW-1003">Cell membrane</keyword>
<comment type="pathway">
    <text evidence="3 19">Cofactor biosynthesis; adenosylcobalamin biosynthesis; adenosylcobalamin from cob(II)yrinate a,c-diamide: step 7/7.</text>
</comment>
<proteinExistence type="inferred from homology"/>
<evidence type="ECO:0000256" key="13">
    <source>
        <dbReference type="ARBA" id="ARBA00023136"/>
    </source>
</evidence>
<evidence type="ECO:0000256" key="12">
    <source>
        <dbReference type="ARBA" id="ARBA00022989"/>
    </source>
</evidence>
<keyword evidence="12 19" id="KW-1133">Transmembrane helix</keyword>
<evidence type="ECO:0000256" key="14">
    <source>
        <dbReference type="ARBA" id="ARBA00025228"/>
    </source>
</evidence>
<protein>
    <recommendedName>
        <fullName evidence="6 19">Adenosylcobinamide-GDP ribazoletransferase</fullName>
        <ecNumber evidence="5 19">2.7.8.26</ecNumber>
    </recommendedName>
    <alternativeName>
        <fullName evidence="16 19">Cobalamin synthase</fullName>
    </alternativeName>
    <alternativeName>
        <fullName evidence="15 19">Cobalamin-5'-phosphate synthase</fullName>
    </alternativeName>
</protein>
<feature type="transmembrane region" description="Helical" evidence="19">
    <location>
        <begin position="40"/>
        <end position="60"/>
    </location>
</feature>
<evidence type="ECO:0000256" key="4">
    <source>
        <dbReference type="ARBA" id="ARBA00010561"/>
    </source>
</evidence>
<dbReference type="STRING" id="1146883.BLASA_1750"/>
<comment type="similarity">
    <text evidence="4 19">Belongs to the CobS family.</text>
</comment>
<dbReference type="HAMAP" id="MF_00719">
    <property type="entry name" value="CobS"/>
    <property type="match status" value="1"/>
</dbReference>
<evidence type="ECO:0000256" key="2">
    <source>
        <dbReference type="ARBA" id="ARBA00004651"/>
    </source>
</evidence>
<reference evidence="21" key="2">
    <citation type="submission" date="2012-02" db="EMBL/GenBank/DDBJ databases">
        <title>Complete genome sequence of Blastococcus saxobsidens strain DD2.</title>
        <authorList>
            <person name="Genoscope."/>
        </authorList>
    </citation>
    <scope>NUCLEOTIDE SEQUENCE [LARGE SCALE GENOMIC DNA]</scope>
    <source>
        <strain evidence="21">DD2</strain>
    </source>
</reference>
<keyword evidence="11 19" id="KW-0460">Magnesium</keyword>
<evidence type="ECO:0000256" key="7">
    <source>
        <dbReference type="ARBA" id="ARBA00022475"/>
    </source>
</evidence>
<comment type="cofactor">
    <cofactor evidence="1 19">
        <name>Mg(2+)</name>
        <dbReference type="ChEBI" id="CHEBI:18420"/>
    </cofactor>
</comment>
<evidence type="ECO:0000256" key="19">
    <source>
        <dbReference type="HAMAP-Rule" id="MF_00719"/>
    </source>
</evidence>
<dbReference type="Pfam" id="PF02654">
    <property type="entry name" value="CobS"/>
    <property type="match status" value="1"/>
</dbReference>
<dbReference type="eggNOG" id="COG0368">
    <property type="taxonomic scope" value="Bacteria"/>
</dbReference>
<keyword evidence="13 19" id="KW-0472">Membrane</keyword>
<dbReference type="UniPathway" id="UPA00148">
    <property type="reaction ID" value="UER00238"/>
</dbReference>
<feature type="transmembrane region" description="Helical" evidence="19">
    <location>
        <begin position="178"/>
        <end position="202"/>
    </location>
</feature>
<evidence type="ECO:0000256" key="18">
    <source>
        <dbReference type="ARBA" id="ARBA00049504"/>
    </source>
</evidence>
<dbReference type="EMBL" id="FO117623">
    <property type="protein sequence ID" value="CCG02669.1"/>
    <property type="molecule type" value="Genomic_DNA"/>
</dbReference>
<evidence type="ECO:0000256" key="10">
    <source>
        <dbReference type="ARBA" id="ARBA00022692"/>
    </source>
</evidence>
<dbReference type="GO" id="GO:0009236">
    <property type="term" value="P:cobalamin biosynthetic process"/>
    <property type="evidence" value="ECO:0007669"/>
    <property type="project" value="UniProtKB-UniRule"/>
</dbReference>
<gene>
    <name evidence="19 20" type="primary">cobS</name>
    <name evidence="20" type="ordered locus">BLASA_1750</name>
</gene>
<keyword evidence="21" id="KW-1185">Reference proteome</keyword>
<dbReference type="HOGENOM" id="CLU_057426_0_2_11"/>
<dbReference type="KEGG" id="bsd:BLASA_1750"/>
<dbReference type="PANTHER" id="PTHR34148">
    <property type="entry name" value="ADENOSYLCOBINAMIDE-GDP RIBAZOLETRANSFERASE"/>
    <property type="match status" value="1"/>
</dbReference>
<name>H6RNC1_BLASD</name>
<evidence type="ECO:0000256" key="17">
    <source>
        <dbReference type="ARBA" id="ARBA00048623"/>
    </source>
</evidence>
<evidence type="ECO:0000313" key="21">
    <source>
        <dbReference type="Proteomes" id="UP000007517"/>
    </source>
</evidence>